<proteinExistence type="predicted"/>
<dbReference type="RefSeq" id="WP_184266477.1">
    <property type="nucleotide sequence ID" value="NZ_JACIIX010000025.1"/>
</dbReference>
<dbReference type="InterPro" id="IPR029058">
    <property type="entry name" value="AB_hydrolase_fold"/>
</dbReference>
<dbReference type="Gene3D" id="3.40.50.1820">
    <property type="entry name" value="alpha/beta hydrolase"/>
    <property type="match status" value="1"/>
</dbReference>
<feature type="region of interest" description="Disordered" evidence="1">
    <location>
        <begin position="180"/>
        <end position="200"/>
    </location>
</feature>
<dbReference type="EMBL" id="JACIIX010000025">
    <property type="protein sequence ID" value="MBB6212440.1"/>
    <property type="molecule type" value="Genomic_DNA"/>
</dbReference>
<gene>
    <name evidence="2" type="ORF">FHS48_003895</name>
</gene>
<dbReference type="SUPFAM" id="SSF53474">
    <property type="entry name" value="alpha/beta-Hydrolases"/>
    <property type="match status" value="1"/>
</dbReference>
<organism evidence="2 3">
    <name type="scientific">Novispirillum itersonii</name>
    <name type="common">Aquaspirillum itersonii</name>
    <dbReference type="NCBI Taxonomy" id="189"/>
    <lineage>
        <taxon>Bacteria</taxon>
        <taxon>Pseudomonadati</taxon>
        <taxon>Pseudomonadota</taxon>
        <taxon>Alphaproteobacteria</taxon>
        <taxon>Rhodospirillales</taxon>
        <taxon>Novispirillaceae</taxon>
        <taxon>Novispirillum</taxon>
    </lineage>
</organism>
<name>A0A7W9ZJ43_NOVIT</name>
<evidence type="ECO:0000256" key="1">
    <source>
        <dbReference type="SAM" id="MobiDB-lite"/>
    </source>
</evidence>
<accession>A0A7W9ZJ43</accession>
<dbReference type="GO" id="GO:0016787">
    <property type="term" value="F:hydrolase activity"/>
    <property type="evidence" value="ECO:0007669"/>
    <property type="project" value="InterPro"/>
</dbReference>
<dbReference type="Pfam" id="PF06821">
    <property type="entry name" value="Ser_hydrolase"/>
    <property type="match status" value="1"/>
</dbReference>
<dbReference type="InterPro" id="IPR010662">
    <property type="entry name" value="RBBP9/YdeN"/>
</dbReference>
<keyword evidence="3" id="KW-1185">Reference proteome</keyword>
<evidence type="ECO:0000313" key="3">
    <source>
        <dbReference type="Proteomes" id="UP000544872"/>
    </source>
</evidence>
<evidence type="ECO:0008006" key="4">
    <source>
        <dbReference type="Google" id="ProtNLM"/>
    </source>
</evidence>
<dbReference type="Proteomes" id="UP000544872">
    <property type="component" value="Unassembled WGS sequence"/>
</dbReference>
<sequence>MSTFLVVPGWQNSGPQHWQSLWQQKSRNWYRVEQSDWNNPVGDQWVTTLDQTIRSLGQSRGNPIVLVAHSLGCLTVAHWFEKHSTDGVIGAMLVAPPDLTRPNAPKEIVGFLPVPTTPIPIPSVLVGSTNDPYCDLDVARGMARHWGADFVSAGAVGHINSDSGLGDWAQGQRILADLLERAQEEDSSSTPRQERSAEPA</sequence>
<dbReference type="AlphaFoldDB" id="A0A7W9ZJ43"/>
<reference evidence="2 3" key="1">
    <citation type="submission" date="2020-08" db="EMBL/GenBank/DDBJ databases">
        <title>Genomic Encyclopedia of Type Strains, Phase IV (KMG-IV): sequencing the most valuable type-strain genomes for metagenomic binning, comparative biology and taxonomic classification.</title>
        <authorList>
            <person name="Goeker M."/>
        </authorList>
    </citation>
    <scope>NUCLEOTIDE SEQUENCE [LARGE SCALE GENOMIC DNA]</scope>
    <source>
        <strain evidence="2 3">DSM 11590</strain>
    </source>
</reference>
<comment type="caution">
    <text evidence="2">The sequence shown here is derived from an EMBL/GenBank/DDBJ whole genome shotgun (WGS) entry which is preliminary data.</text>
</comment>
<evidence type="ECO:0000313" key="2">
    <source>
        <dbReference type="EMBL" id="MBB6212440.1"/>
    </source>
</evidence>
<protein>
    <recommendedName>
        <fullName evidence="4">Alpha/beta hydrolase</fullName>
    </recommendedName>
</protein>